<feature type="chain" id="PRO_5042994800" description="SXP/RAL-2 family protein Ani s 5-like cation-binding domain-containing protein" evidence="1">
    <location>
        <begin position="23"/>
        <end position="202"/>
    </location>
</feature>
<gene>
    <name evidence="3" type="ORF">PMAYCL1PPCAC_17332</name>
</gene>
<dbReference type="InterPro" id="IPR003677">
    <property type="entry name" value="ANIS5_cation-bd"/>
</dbReference>
<feature type="domain" description="SXP/RAL-2 family protein Ani s 5-like cation-binding" evidence="2">
    <location>
        <begin position="66"/>
        <end position="155"/>
    </location>
</feature>
<evidence type="ECO:0000259" key="2">
    <source>
        <dbReference type="Pfam" id="PF02520"/>
    </source>
</evidence>
<reference evidence="4" key="1">
    <citation type="submission" date="2022-10" db="EMBL/GenBank/DDBJ databases">
        <title>Genome assembly of Pristionchus species.</title>
        <authorList>
            <person name="Yoshida K."/>
            <person name="Sommer R.J."/>
        </authorList>
    </citation>
    <scope>NUCLEOTIDE SEQUENCE [LARGE SCALE GENOMIC DNA]</scope>
    <source>
        <strain evidence="4">RS5460</strain>
    </source>
</reference>
<name>A0AAN5CMK9_9BILA</name>
<dbReference type="PANTHER" id="PTHR21593:SF36">
    <property type="entry name" value="DUF148 DOMAIN-CONTAINING PROTEIN-RELATED"/>
    <property type="match status" value="1"/>
</dbReference>
<proteinExistence type="predicted"/>
<sequence>LSRMQFSSVLFTSLLLLISVQAKPWGVFSSDETPFDFGDFFENLGKEIVVSFGVGPSYLRDVSRQARQDYYKIFQNKTLTRAQLTSAVGSWANTNNITEKVDAFNEKKNTETAQFRANVTSAVQKLPDLISKINAIEDNKNLTPIEADKQTGQLIRNATAPFLRDLIFDVLPPSGVASGLKGVFHDSNEKKSAESSEDYSIF</sequence>
<feature type="signal peptide" evidence="1">
    <location>
        <begin position="1"/>
        <end position="22"/>
    </location>
</feature>
<protein>
    <recommendedName>
        <fullName evidence="2">SXP/RAL-2 family protein Ani s 5-like cation-binding domain-containing protein</fullName>
    </recommendedName>
</protein>
<keyword evidence="4" id="KW-1185">Reference proteome</keyword>
<organism evidence="3 4">
    <name type="scientific">Pristionchus mayeri</name>
    <dbReference type="NCBI Taxonomy" id="1317129"/>
    <lineage>
        <taxon>Eukaryota</taxon>
        <taxon>Metazoa</taxon>
        <taxon>Ecdysozoa</taxon>
        <taxon>Nematoda</taxon>
        <taxon>Chromadorea</taxon>
        <taxon>Rhabditida</taxon>
        <taxon>Rhabditina</taxon>
        <taxon>Diplogasteromorpha</taxon>
        <taxon>Diplogasteroidea</taxon>
        <taxon>Neodiplogasteridae</taxon>
        <taxon>Pristionchus</taxon>
    </lineage>
</organism>
<dbReference type="Pfam" id="PF02520">
    <property type="entry name" value="ANIS5_cation-bd"/>
    <property type="match status" value="1"/>
</dbReference>
<dbReference type="PANTHER" id="PTHR21593">
    <property type="entry name" value="PRION-LIKE- Q/N-RICH -DOMAIN-BEARING PROTEIN PROTEIN"/>
    <property type="match status" value="1"/>
</dbReference>
<evidence type="ECO:0000313" key="4">
    <source>
        <dbReference type="Proteomes" id="UP001328107"/>
    </source>
</evidence>
<dbReference type="Proteomes" id="UP001328107">
    <property type="component" value="Unassembled WGS sequence"/>
</dbReference>
<accession>A0AAN5CMK9</accession>
<evidence type="ECO:0000256" key="1">
    <source>
        <dbReference type="SAM" id="SignalP"/>
    </source>
</evidence>
<dbReference type="EMBL" id="BTRK01000004">
    <property type="protein sequence ID" value="GMR47137.1"/>
    <property type="molecule type" value="Genomic_DNA"/>
</dbReference>
<evidence type="ECO:0000313" key="3">
    <source>
        <dbReference type="EMBL" id="GMR47137.1"/>
    </source>
</evidence>
<feature type="non-terminal residue" evidence="3">
    <location>
        <position position="1"/>
    </location>
</feature>
<keyword evidence="1" id="KW-0732">Signal</keyword>
<dbReference type="AlphaFoldDB" id="A0AAN5CMK9"/>
<dbReference type="InterPro" id="IPR052823">
    <property type="entry name" value="SXP/RAL-2_related"/>
</dbReference>
<comment type="caution">
    <text evidence="3">The sequence shown here is derived from an EMBL/GenBank/DDBJ whole genome shotgun (WGS) entry which is preliminary data.</text>
</comment>